<comment type="subcellular location">
    <subcellularLocation>
        <location evidence="1">Cell junction</location>
    </subcellularLocation>
    <subcellularLocation>
        <location evidence="2">Cytoplasm</location>
    </subcellularLocation>
</comment>
<evidence type="ECO:0000313" key="14">
    <source>
        <dbReference type="Proteomes" id="UP000275408"/>
    </source>
</evidence>
<evidence type="ECO:0000256" key="2">
    <source>
        <dbReference type="ARBA" id="ARBA00004496"/>
    </source>
</evidence>
<dbReference type="GO" id="GO:0070161">
    <property type="term" value="C:anchoring junction"/>
    <property type="evidence" value="ECO:0007669"/>
    <property type="project" value="UniProtKB-SubCell"/>
</dbReference>
<dbReference type="STRING" id="46731.A0A3M6U014"/>
<keyword evidence="4" id="KW-0597">Phosphoprotein</keyword>
<keyword evidence="14" id="KW-1185">Reference proteome</keyword>
<evidence type="ECO:0000256" key="3">
    <source>
        <dbReference type="ARBA" id="ARBA00022490"/>
    </source>
</evidence>
<dbReference type="FunFam" id="2.10.110.10:FF:000018">
    <property type="entry name" value="Paxillin isoform 1"/>
    <property type="match status" value="1"/>
</dbReference>
<proteinExistence type="predicted"/>
<comment type="caution">
    <text evidence="13">The sequence shown here is derived from an EMBL/GenBank/DDBJ whole genome shotgun (WGS) entry which is preliminary data.</text>
</comment>
<dbReference type="FunFam" id="2.10.110.10:FF:000009">
    <property type="entry name" value="Paxillin isoform 1"/>
    <property type="match status" value="1"/>
</dbReference>
<dbReference type="GO" id="GO:0046872">
    <property type="term" value="F:metal ion binding"/>
    <property type="evidence" value="ECO:0007669"/>
    <property type="project" value="UniProtKB-KW"/>
</dbReference>
<evidence type="ECO:0000256" key="7">
    <source>
        <dbReference type="ARBA" id="ARBA00022833"/>
    </source>
</evidence>
<evidence type="ECO:0000256" key="9">
    <source>
        <dbReference type="ARBA" id="ARBA00023038"/>
    </source>
</evidence>
<dbReference type="CDD" id="cd09411">
    <property type="entry name" value="LIM4_Paxillin"/>
    <property type="match status" value="1"/>
</dbReference>
<evidence type="ECO:0000259" key="12">
    <source>
        <dbReference type="PROSITE" id="PS50023"/>
    </source>
</evidence>
<keyword evidence="5 10" id="KW-0479">Metal-binding</keyword>
<dbReference type="Pfam" id="PF03535">
    <property type="entry name" value="Paxillin"/>
    <property type="match status" value="1"/>
</dbReference>
<keyword evidence="6" id="KW-0677">Repeat</keyword>
<dbReference type="SUPFAM" id="SSF57716">
    <property type="entry name" value="Glucocorticoid receptor-like (DNA-binding domain)"/>
    <property type="match status" value="3"/>
</dbReference>
<evidence type="ECO:0000256" key="5">
    <source>
        <dbReference type="ARBA" id="ARBA00022723"/>
    </source>
</evidence>
<dbReference type="GO" id="GO:0005737">
    <property type="term" value="C:cytoplasm"/>
    <property type="evidence" value="ECO:0007669"/>
    <property type="project" value="UniProtKB-SubCell"/>
</dbReference>
<keyword evidence="3" id="KW-0963">Cytoplasm</keyword>
<dbReference type="PANTHER" id="PTHR24216">
    <property type="entry name" value="PAXILLIN-RELATED"/>
    <property type="match status" value="1"/>
</dbReference>
<protein>
    <recommendedName>
        <fullName evidence="12">LIM zinc-binding domain-containing protein</fullName>
    </recommendedName>
</protein>
<organism evidence="13 14">
    <name type="scientific">Pocillopora damicornis</name>
    <name type="common">Cauliflower coral</name>
    <name type="synonym">Millepora damicornis</name>
    <dbReference type="NCBI Taxonomy" id="46731"/>
    <lineage>
        <taxon>Eukaryota</taxon>
        <taxon>Metazoa</taxon>
        <taxon>Cnidaria</taxon>
        <taxon>Anthozoa</taxon>
        <taxon>Hexacorallia</taxon>
        <taxon>Scleractinia</taxon>
        <taxon>Astrocoeniina</taxon>
        <taxon>Pocilloporidae</taxon>
        <taxon>Pocillopora</taxon>
    </lineage>
</organism>
<evidence type="ECO:0000256" key="6">
    <source>
        <dbReference type="ARBA" id="ARBA00022737"/>
    </source>
</evidence>
<dbReference type="EMBL" id="RCHS01002511">
    <property type="protein sequence ID" value="RMX47015.1"/>
    <property type="molecule type" value="Genomic_DNA"/>
</dbReference>
<feature type="domain" description="LIM zinc-binding" evidence="12">
    <location>
        <begin position="375"/>
        <end position="432"/>
    </location>
</feature>
<feature type="compositionally biased region" description="Low complexity" evidence="11">
    <location>
        <begin position="94"/>
        <end position="107"/>
    </location>
</feature>
<dbReference type="Proteomes" id="UP000275408">
    <property type="component" value="Unassembled WGS sequence"/>
</dbReference>
<feature type="compositionally biased region" description="Pro residues" evidence="11">
    <location>
        <begin position="55"/>
        <end position="65"/>
    </location>
</feature>
<dbReference type="InterPro" id="IPR001781">
    <property type="entry name" value="Znf_LIM"/>
</dbReference>
<dbReference type="FunFam" id="2.10.110.10:FF:000012">
    <property type="entry name" value="Paxillin isoform 1"/>
    <property type="match status" value="1"/>
</dbReference>
<evidence type="ECO:0000256" key="10">
    <source>
        <dbReference type="PROSITE-ProRule" id="PRU00125"/>
    </source>
</evidence>
<evidence type="ECO:0000313" key="13">
    <source>
        <dbReference type="EMBL" id="RMX47015.1"/>
    </source>
</evidence>
<evidence type="ECO:0000256" key="4">
    <source>
        <dbReference type="ARBA" id="ARBA00022553"/>
    </source>
</evidence>
<evidence type="ECO:0000256" key="8">
    <source>
        <dbReference type="ARBA" id="ARBA00022949"/>
    </source>
</evidence>
<dbReference type="PROSITE" id="PS50023">
    <property type="entry name" value="LIM_DOMAIN_2"/>
    <property type="match status" value="3"/>
</dbReference>
<evidence type="ECO:0000256" key="11">
    <source>
        <dbReference type="SAM" id="MobiDB-lite"/>
    </source>
</evidence>
<feature type="compositionally biased region" description="Low complexity" evidence="11">
    <location>
        <begin position="121"/>
        <end position="130"/>
    </location>
</feature>
<feature type="domain" description="LIM zinc-binding" evidence="12">
    <location>
        <begin position="248"/>
        <end position="314"/>
    </location>
</feature>
<name>A0A3M6U014_POCDA</name>
<dbReference type="PROSITE" id="PS00478">
    <property type="entry name" value="LIM_DOMAIN_1"/>
    <property type="match status" value="2"/>
</dbReference>
<keyword evidence="8" id="KW-0965">Cell junction</keyword>
<reference evidence="13 14" key="1">
    <citation type="journal article" date="2018" name="Sci. Rep.">
        <title>Comparative analysis of the Pocillopora damicornis genome highlights role of immune system in coral evolution.</title>
        <authorList>
            <person name="Cunning R."/>
            <person name="Bay R.A."/>
            <person name="Gillette P."/>
            <person name="Baker A.C."/>
            <person name="Traylor-Knowles N."/>
        </authorList>
    </citation>
    <scope>NUCLEOTIDE SEQUENCE [LARGE SCALE GENOMIC DNA]</scope>
    <source>
        <strain evidence="13">RSMAS</strain>
        <tissue evidence="13">Whole animal</tissue>
    </source>
</reference>
<dbReference type="OrthoDB" id="6018297at2759"/>
<dbReference type="SMART" id="SM00132">
    <property type="entry name" value="LIM"/>
    <property type="match status" value="3"/>
</dbReference>
<dbReference type="AlphaFoldDB" id="A0A3M6U014"/>
<dbReference type="Pfam" id="PF00412">
    <property type="entry name" value="LIM"/>
    <property type="match status" value="3"/>
</dbReference>
<evidence type="ECO:0000256" key="1">
    <source>
        <dbReference type="ARBA" id="ARBA00004282"/>
    </source>
</evidence>
<feature type="compositionally biased region" description="Basic and acidic residues" evidence="11">
    <location>
        <begin position="154"/>
        <end position="168"/>
    </location>
</feature>
<dbReference type="PANTHER" id="PTHR24216:SF8">
    <property type="entry name" value="PAXILLIN, ISOFORM F"/>
    <property type="match status" value="1"/>
</dbReference>
<dbReference type="Gene3D" id="2.10.110.10">
    <property type="entry name" value="Cysteine Rich Protein"/>
    <property type="match status" value="3"/>
</dbReference>
<sequence>MPGKTRKPSIEEKLKQNIEFLDALLADLQATSPTVSASPTESRGRQASNGRESPDNPPPLPPPPSFEALDPHGSNPKDDILFPPPVPSSSLGQNLSELDSLLENLSNPIHYPSDPTAKRISAGSPRGSPTSPSPKPAINGRPASYKGPMMSPTHDNRPVDGHYRERNGPESPMAQVNTSHVFNPAPLRNQVQQTRDLDNRQSRTASTATKELDDLMASLSDFKVNVSTAPTPSQSRLSGDYAKPTKSKQQLPCMWDVNDFESSLGNKSCVTALDQTWHPEHFVCAACGRPFGESGFHERDGKPYCRDDYFALFAPRCGGCGQPIADSYISALSAHWHSECFVCSECHQAFPGGSFFEHEGRPYCEMHYHARRGTLCFSCQKPITGRCITAMHRKFHPEHFVCAFCLKQLNKGTFKEQNDKPYCHPCFVKLFG</sequence>
<feature type="domain" description="LIM zinc-binding" evidence="12">
    <location>
        <begin position="315"/>
        <end position="374"/>
    </location>
</feature>
<feature type="compositionally biased region" description="Polar residues" evidence="11">
    <location>
        <begin position="30"/>
        <end position="51"/>
    </location>
</feature>
<keyword evidence="7 10" id="KW-0862">Zinc</keyword>
<feature type="region of interest" description="Disordered" evidence="11">
    <location>
        <begin position="30"/>
        <end position="205"/>
    </location>
</feature>
<accession>A0A3M6U014</accession>
<dbReference type="CDD" id="cd09338">
    <property type="entry name" value="LIM3_Paxillin_like"/>
    <property type="match status" value="1"/>
</dbReference>
<dbReference type="InterPro" id="IPR001904">
    <property type="entry name" value="Paxillin_Lim_dom4"/>
</dbReference>
<gene>
    <name evidence="13" type="ORF">pdam_00009639</name>
</gene>
<keyword evidence="9 10" id="KW-0440">LIM domain</keyword>